<dbReference type="GO" id="GO:0102096">
    <property type="term" value="F:decaprenyl-N-acetyl-alpha-D-glucosaminyl-pyrophosphate:dTDP-alpha-L-rhamnose rhamnosyltransferase activity"/>
    <property type="evidence" value="ECO:0007669"/>
    <property type="project" value="UniProtKB-EC"/>
</dbReference>
<dbReference type="InterPro" id="IPR029044">
    <property type="entry name" value="Nucleotide-diphossugar_trans"/>
</dbReference>
<dbReference type="OrthoDB" id="9771846at2"/>
<keyword evidence="2 4" id="KW-0328">Glycosyltransferase</keyword>
<reference evidence="4 5" key="1">
    <citation type="submission" date="2018-11" db="EMBL/GenBank/DDBJ databases">
        <authorList>
            <person name="Criscuolo A."/>
        </authorList>
    </citation>
    <scope>NUCLEOTIDE SEQUENCE [LARGE SCALE GENOMIC DNA]</scope>
    <source>
        <strain evidence="4">ACIP111625</strain>
    </source>
</reference>
<dbReference type="SUPFAM" id="SSF53448">
    <property type="entry name" value="Nucleotide-diphospho-sugar transferases"/>
    <property type="match status" value="1"/>
</dbReference>
<evidence type="ECO:0000313" key="5">
    <source>
        <dbReference type="Proteomes" id="UP000277498"/>
    </source>
</evidence>
<dbReference type="AlphaFoldDB" id="A0A3P5X8Z8"/>
<dbReference type="Gene3D" id="3.90.550.10">
    <property type="entry name" value="Spore Coat Polysaccharide Biosynthesis Protein SpsA, Chain A"/>
    <property type="match status" value="1"/>
</dbReference>
<evidence type="ECO:0000256" key="3">
    <source>
        <dbReference type="ARBA" id="ARBA00022679"/>
    </source>
</evidence>
<dbReference type="Pfam" id="PF13641">
    <property type="entry name" value="Glyco_tranf_2_3"/>
    <property type="match status" value="1"/>
</dbReference>
<protein>
    <submittedName>
        <fullName evidence="4">N-acetylglucosaminyl-diphospho-decaprenol L-rhamnosyltransferase</fullName>
        <ecNumber evidence="4">2.4.1.289</ecNumber>
    </submittedName>
</protein>
<evidence type="ECO:0000313" key="4">
    <source>
        <dbReference type="EMBL" id="VDC27709.1"/>
    </source>
</evidence>
<gene>
    <name evidence="4" type="primary">wbbL</name>
    <name evidence="4" type="ORF">XINFAN_01932</name>
</gene>
<proteinExistence type="inferred from homology"/>
<name>A0A3P5X8Z8_9RHOB</name>
<dbReference type="PANTHER" id="PTHR43179">
    <property type="entry name" value="RHAMNOSYLTRANSFERASE WBBL"/>
    <property type="match status" value="1"/>
</dbReference>
<dbReference type="RefSeq" id="WP_124086374.1">
    <property type="nucleotide sequence ID" value="NZ_UXAW01000062.1"/>
</dbReference>
<comment type="similarity">
    <text evidence="1">Belongs to the glycosyltransferase 2 family.</text>
</comment>
<evidence type="ECO:0000256" key="2">
    <source>
        <dbReference type="ARBA" id="ARBA00022676"/>
    </source>
</evidence>
<dbReference type="PANTHER" id="PTHR43179:SF12">
    <property type="entry name" value="GALACTOFURANOSYLTRANSFERASE GLFT2"/>
    <property type="match status" value="1"/>
</dbReference>
<dbReference type="Proteomes" id="UP000277498">
    <property type="component" value="Unassembled WGS sequence"/>
</dbReference>
<accession>A0A3P5X8Z8</accession>
<organism evidence="4 5">
    <name type="scientific">Pseudogemmobacter humi</name>
    <dbReference type="NCBI Taxonomy" id="2483812"/>
    <lineage>
        <taxon>Bacteria</taxon>
        <taxon>Pseudomonadati</taxon>
        <taxon>Pseudomonadota</taxon>
        <taxon>Alphaproteobacteria</taxon>
        <taxon>Rhodobacterales</taxon>
        <taxon>Paracoccaceae</taxon>
        <taxon>Pseudogemmobacter</taxon>
    </lineage>
</organism>
<keyword evidence="5" id="KW-1185">Reference proteome</keyword>
<keyword evidence="3 4" id="KW-0808">Transferase</keyword>
<dbReference type="EC" id="2.4.1.289" evidence="4"/>
<evidence type="ECO:0000256" key="1">
    <source>
        <dbReference type="ARBA" id="ARBA00006739"/>
    </source>
</evidence>
<dbReference type="EMBL" id="UXAW01000062">
    <property type="protein sequence ID" value="VDC27709.1"/>
    <property type="molecule type" value="Genomic_DNA"/>
</dbReference>
<sequence>MARLLSVILNWRTPEMTLRAAEAALAALDGIGGALTIVDNDSGDGSYERLSAEVAARGWDKGAHPVRVLQSGHNGGFGAGNNFGIRAGLPGGERPDYVYVLNSDAFPARDAIRILLDHLERHPQTGFAGSHIHGEDGAPHQTAFRFPSVAGEFEAHLRLGLVSRWLAGSVVPLPVPVETTRVDWLAGASLMMRMDVLDRIGLFDERFFLYFEETDLCRRAALAGWPTDYLPASRVAHIGSVSTGMKTWSRIPGFWLDSRLHYFAKNHGRGYALAATAAAVLAGALWRARLMIQRKDRGDPPRYLRDMLNHHIRRGFRMIPAASRKGRS</sequence>